<evidence type="ECO:0000313" key="5">
    <source>
        <dbReference type="EMBL" id="UYL87629.1"/>
    </source>
</evidence>
<dbReference type="Gene3D" id="3.40.80.10">
    <property type="entry name" value="Peptidoglycan recognition protein-like"/>
    <property type="match status" value="1"/>
</dbReference>
<dbReference type="InterPro" id="IPR002502">
    <property type="entry name" value="Amidase_domain"/>
</dbReference>
<dbReference type="Pfam" id="PF01510">
    <property type="entry name" value="Amidase_2"/>
    <property type="match status" value="1"/>
</dbReference>
<dbReference type="GO" id="GO:0009253">
    <property type="term" value="P:peptidoglycan catabolic process"/>
    <property type="evidence" value="ECO:0007669"/>
    <property type="project" value="InterPro"/>
</dbReference>
<name>A0A9X9K615_9CAUD</name>
<dbReference type="GO" id="GO:0001897">
    <property type="term" value="P:symbiont-mediated cytolysis of host cell"/>
    <property type="evidence" value="ECO:0007669"/>
    <property type="project" value="UniProtKB-ARBA"/>
</dbReference>
<dbReference type="GO" id="GO:0004222">
    <property type="term" value="F:metalloendopeptidase activity"/>
    <property type="evidence" value="ECO:0007669"/>
    <property type="project" value="TreeGrafter"/>
</dbReference>
<keyword evidence="2" id="KW-0081">Bacteriolytic enzyme</keyword>
<dbReference type="PANTHER" id="PTHR21666">
    <property type="entry name" value="PEPTIDASE-RELATED"/>
    <property type="match status" value="1"/>
</dbReference>
<feature type="compositionally biased region" description="Pro residues" evidence="3">
    <location>
        <begin position="255"/>
        <end position="277"/>
    </location>
</feature>
<evidence type="ECO:0000313" key="6">
    <source>
        <dbReference type="Proteomes" id="UP001164923"/>
    </source>
</evidence>
<gene>
    <name evidence="5" type="primary">24</name>
    <name evidence="5" type="ORF">SEA_VRESIDENCE_24</name>
</gene>
<feature type="region of interest" description="Disordered" evidence="3">
    <location>
        <begin position="1"/>
        <end position="23"/>
    </location>
</feature>
<protein>
    <submittedName>
        <fullName evidence="5">Endolysin</fullName>
    </submittedName>
</protein>
<evidence type="ECO:0000256" key="2">
    <source>
        <dbReference type="ARBA" id="ARBA00022638"/>
    </source>
</evidence>
<dbReference type="GO" id="GO:0042742">
    <property type="term" value="P:defense response to bacterium"/>
    <property type="evidence" value="ECO:0007669"/>
    <property type="project" value="UniProtKB-KW"/>
</dbReference>
<dbReference type="CDD" id="cd06583">
    <property type="entry name" value="PGRP"/>
    <property type="match status" value="1"/>
</dbReference>
<dbReference type="InterPro" id="IPR036505">
    <property type="entry name" value="Amidase/PGRP_sf"/>
</dbReference>
<sequence>MGYMFPVPKGTPRSQNFGASPGGVNPAGGHTGIDFACPIGTPVYAPADGVIALEGWLTDPTGASNPWWLTDGGGIAIVLDAGDAAPTFIMAHLNASLVNKGQRVRKGDLIGRTGNTGKWTTGPHLHFEVLLPGYILQSNTYGRSNPDRVCDHFKGDEITLAPAGNVTTGNSTRKVTTQGANVRTAPYDDAPLAPGYPDGLALNAVLGIVGYVKGQAVTPGNDAWYKTVSGFYVWANAAEDNIAGLKYLGAVAKPAPAPAPAPKPTPAPAPAPAPAPKPEPKPEPAPAYTFTAASPLVTEVRPAAEGKFERGNFPNPPSGLVVHQFIAGETRFDVHLDSVINTFTRGDRVASAHFGVEGKRVVQFVDLKDRAYHAGPNGNDKWSIEVYGGMDAETLATVALLIFELQKIAGRPLELFRHRQIMATQCGDDVPLEAIKAAVADLANPATPSTPDVEEPVAPSPLPGVTAEEKEAILREFMEKLIDEVLDDTK</sequence>
<keyword evidence="1" id="KW-0929">Antimicrobial</keyword>
<feature type="region of interest" description="Disordered" evidence="3">
    <location>
        <begin position="445"/>
        <end position="464"/>
    </location>
</feature>
<evidence type="ECO:0000256" key="3">
    <source>
        <dbReference type="SAM" id="MobiDB-lite"/>
    </source>
</evidence>
<dbReference type="SMART" id="SM00644">
    <property type="entry name" value="Ami_2"/>
    <property type="match status" value="1"/>
</dbReference>
<dbReference type="SUPFAM" id="SSF51261">
    <property type="entry name" value="Duplicated hybrid motif"/>
    <property type="match status" value="1"/>
</dbReference>
<organism evidence="5 6">
    <name type="scientific">Arthrobacter phage VResidence</name>
    <dbReference type="NCBI Taxonomy" id="2927294"/>
    <lineage>
        <taxon>Viruses</taxon>
        <taxon>Duplodnaviria</taxon>
        <taxon>Heunggongvirae</taxon>
        <taxon>Uroviricota</taxon>
        <taxon>Caudoviricetes</taxon>
        <taxon>Casidaviridae</taxon>
        <taxon>Manhattanvirus</taxon>
        <taxon>Manhattanvirus vresidence</taxon>
    </lineage>
</organism>
<evidence type="ECO:0000259" key="4">
    <source>
        <dbReference type="SMART" id="SM00644"/>
    </source>
</evidence>
<proteinExistence type="predicted"/>
<accession>A0A9X9K615</accession>
<reference evidence="5" key="1">
    <citation type="submission" date="2024-06" db="EMBL/GenBank/DDBJ databases">
        <authorList>
            <person name="Hatch R.X."/>
            <person name="Arellano O.M."/>
            <person name="Sasaoka A.N."/>
            <person name="Stewart A.S."/>
            <person name="Velarde E.T."/>
            <person name="Garcia Costas A.M."/>
            <person name="Furlong K.P."/>
            <person name="Rudner A.D."/>
            <person name="Beyer A.R."/>
            <person name="Chong R.A."/>
            <person name="Edgington N.P."/>
            <person name="Freise A.C."/>
            <person name="Gibb B.P."/>
            <person name="Klyczek K.K."/>
            <person name="Swerdlow S.J."/>
            <person name="Garlena R.A."/>
            <person name="Russell D.A."/>
            <person name="Jacobs-Sera D."/>
            <person name="Hatfull G.F."/>
        </authorList>
    </citation>
    <scope>NUCLEOTIDE SEQUENCE</scope>
</reference>
<feature type="domain" description="N-acetylmuramoyl-L-alanine amidase" evidence="4">
    <location>
        <begin position="305"/>
        <end position="430"/>
    </location>
</feature>
<dbReference type="InterPro" id="IPR011055">
    <property type="entry name" value="Dup_hybrid_motif"/>
</dbReference>
<dbReference type="InterPro" id="IPR016047">
    <property type="entry name" value="M23ase_b-sheet_dom"/>
</dbReference>
<keyword evidence="6" id="KW-1185">Reference proteome</keyword>
<dbReference type="Gene3D" id="2.70.70.10">
    <property type="entry name" value="Glucose Permease (Domain IIA)"/>
    <property type="match status" value="1"/>
</dbReference>
<dbReference type="SUPFAM" id="SSF55846">
    <property type="entry name" value="N-acetylmuramoyl-L-alanine amidase-like"/>
    <property type="match status" value="1"/>
</dbReference>
<dbReference type="CDD" id="cd12797">
    <property type="entry name" value="M23_peptidase"/>
    <property type="match status" value="1"/>
</dbReference>
<evidence type="ECO:0000256" key="1">
    <source>
        <dbReference type="ARBA" id="ARBA00022529"/>
    </source>
</evidence>
<feature type="region of interest" description="Disordered" evidence="3">
    <location>
        <begin position="255"/>
        <end position="288"/>
    </location>
</feature>
<dbReference type="Proteomes" id="UP001164923">
    <property type="component" value="Segment"/>
</dbReference>
<dbReference type="PANTHER" id="PTHR21666:SF270">
    <property type="entry name" value="MUREIN HYDROLASE ACTIVATOR ENVC"/>
    <property type="match status" value="1"/>
</dbReference>
<dbReference type="InterPro" id="IPR050570">
    <property type="entry name" value="Cell_wall_metabolism_enzyme"/>
</dbReference>
<dbReference type="EMBL" id="OP434455">
    <property type="protein sequence ID" value="UYL87629.1"/>
    <property type="molecule type" value="Genomic_DNA"/>
</dbReference>
<dbReference type="GO" id="GO:0008745">
    <property type="term" value="F:N-acetylmuramoyl-L-alanine amidase activity"/>
    <property type="evidence" value="ECO:0007669"/>
    <property type="project" value="InterPro"/>
</dbReference>
<dbReference type="Pfam" id="PF01551">
    <property type="entry name" value="Peptidase_M23"/>
    <property type="match status" value="1"/>
</dbReference>